<sequence>MNDTMRICCELAKTYGALTIVDFMQYGRLGEAAVRHAVADCIKAGYMREGKKKQVSVGRGNSRKTFERTRKALPPGDVKLPEIVPAASEFVVHRHWQDVALYGEHRSAA</sequence>
<keyword evidence="3" id="KW-1185">Reference proteome</keyword>
<name>A0ABU8IMS1_9BURK</name>
<accession>A0ABU8IMS1</accession>
<gene>
    <name evidence="2" type="ORF">H3V53_06120</name>
</gene>
<organism evidence="2 3">
    <name type="scientific">Paraburkholderia bengalensis</name>
    <dbReference type="NCBI Taxonomy" id="2747562"/>
    <lineage>
        <taxon>Bacteria</taxon>
        <taxon>Pseudomonadati</taxon>
        <taxon>Pseudomonadota</taxon>
        <taxon>Betaproteobacteria</taxon>
        <taxon>Burkholderiales</taxon>
        <taxon>Burkholderiaceae</taxon>
        <taxon>Paraburkholderia</taxon>
    </lineage>
</organism>
<protein>
    <submittedName>
        <fullName evidence="2">Uncharacterized protein</fullName>
    </submittedName>
</protein>
<dbReference type="EMBL" id="JACFYJ010000006">
    <property type="protein sequence ID" value="MEI5996789.1"/>
    <property type="molecule type" value="Genomic_DNA"/>
</dbReference>
<evidence type="ECO:0000256" key="1">
    <source>
        <dbReference type="SAM" id="MobiDB-lite"/>
    </source>
</evidence>
<feature type="region of interest" description="Disordered" evidence="1">
    <location>
        <begin position="53"/>
        <end position="73"/>
    </location>
</feature>
<proteinExistence type="predicted"/>
<dbReference type="Proteomes" id="UP001386437">
    <property type="component" value="Unassembled WGS sequence"/>
</dbReference>
<evidence type="ECO:0000313" key="3">
    <source>
        <dbReference type="Proteomes" id="UP001386437"/>
    </source>
</evidence>
<dbReference type="RefSeq" id="WP_336597189.1">
    <property type="nucleotide sequence ID" value="NZ_JACFYJ010000006.1"/>
</dbReference>
<comment type="caution">
    <text evidence="2">The sequence shown here is derived from an EMBL/GenBank/DDBJ whole genome shotgun (WGS) entry which is preliminary data.</text>
</comment>
<reference evidence="2 3" key="1">
    <citation type="journal article" date="2022" name="Arch. Microbiol.">
        <title>Paraburkholderia bengalensis sp. nov. isolated from roots of Oryza sativa, IR64.</title>
        <authorList>
            <person name="Nag P."/>
            <person name="Mondal N."/>
            <person name="Sarkar J."/>
            <person name="Das S."/>
        </authorList>
    </citation>
    <scope>NUCLEOTIDE SEQUENCE [LARGE SCALE GENOMIC DNA]</scope>
    <source>
        <strain evidence="2 3">IR64_4_BI</strain>
    </source>
</reference>
<evidence type="ECO:0000313" key="2">
    <source>
        <dbReference type="EMBL" id="MEI5996789.1"/>
    </source>
</evidence>